<name>A0A850PCH4_9PROT</name>
<keyword evidence="2" id="KW-1185">Reference proteome</keyword>
<accession>A0A850PCH4</accession>
<comment type="caution">
    <text evidence="1">The sequence shown here is derived from an EMBL/GenBank/DDBJ whole genome shotgun (WGS) entry which is preliminary data.</text>
</comment>
<dbReference type="Proteomes" id="UP000585665">
    <property type="component" value="Unassembled WGS sequence"/>
</dbReference>
<protein>
    <submittedName>
        <fullName evidence="1">Recombinase RecA</fullName>
    </submittedName>
</protein>
<reference evidence="1 2" key="1">
    <citation type="submission" date="2020-06" db="EMBL/GenBank/DDBJ databases">
        <title>Description of novel acetic acid bacteria.</title>
        <authorList>
            <person name="Sombolestani A."/>
        </authorList>
    </citation>
    <scope>NUCLEOTIDE SEQUENCE [LARGE SCALE GENOMIC DNA]</scope>
    <source>
        <strain evidence="1 2">LMG 27010</strain>
    </source>
</reference>
<feature type="non-terminal residue" evidence="1">
    <location>
        <position position="1"/>
    </location>
</feature>
<dbReference type="EMBL" id="JABXXR010000319">
    <property type="protein sequence ID" value="NVN42197.1"/>
    <property type="molecule type" value="Genomic_DNA"/>
</dbReference>
<gene>
    <name evidence="1" type="ORF">HUK82_16755</name>
</gene>
<proteinExistence type="predicted"/>
<dbReference type="AlphaFoldDB" id="A0A850PCH4"/>
<organism evidence="1 2">
    <name type="scientific">Ameyamaea chiangmaiensis</name>
    <dbReference type="NCBI Taxonomy" id="442969"/>
    <lineage>
        <taxon>Bacteria</taxon>
        <taxon>Pseudomonadati</taxon>
        <taxon>Pseudomonadota</taxon>
        <taxon>Alphaproteobacteria</taxon>
        <taxon>Acetobacterales</taxon>
        <taxon>Acetobacteraceae</taxon>
        <taxon>Ameyamaea</taxon>
    </lineage>
</organism>
<sequence length="83" mass="8699">DEAAPGVEAEVLAGLALARRRRLGPFRPLAADDEGTSGPDEEGLRQRDLGVLARAGFARDVALRVIGMEAEDAMALVIALKSS</sequence>
<evidence type="ECO:0000313" key="1">
    <source>
        <dbReference type="EMBL" id="NVN42197.1"/>
    </source>
</evidence>
<evidence type="ECO:0000313" key="2">
    <source>
        <dbReference type="Proteomes" id="UP000585665"/>
    </source>
</evidence>